<feature type="region of interest" description="Disordered" evidence="1">
    <location>
        <begin position="543"/>
        <end position="562"/>
    </location>
</feature>
<dbReference type="EMBL" id="GIBP01001147">
    <property type="protein sequence ID" value="NDV30116.1"/>
    <property type="molecule type" value="Transcribed_RNA"/>
</dbReference>
<accession>A0A6B2KZH2</accession>
<sequence length="653" mass="73151">MQPFFDFLKSQEEFTKDTLISKLPNKHIFRYLNFNQSRVTDEGLQLFGQLDMTRILRLNQCNLISDVGLRLLNAPSLVSLNLSRCRRITDLSLELIAKNLIHLKSLNLSDLRITDSGVFFLRDLKLMELDLSRTQVTSSSVDVIVRHNMGTSICELQLVDTEMSDLEVFVGFSECPCIKKINLGGTRLSLEGSLNRLIELVNSKRSVSSLSKITRGSLLEFKNDCQAKVSSLLPTEQEKATWNSIAPFLSPYLLQTLKWPYLKNEIYDTQSLNATPSKSKSSIEFFTTPRGRNVRSSTYSWEYKDTLKSFSNNKENTINVQHSNTPKRLKPSPDDQLPIPSPLKPLPLLNTPSSSKRKLMDIQFSPVPAKRSCLKGPNKNLLSPSIAALLQLQPVSPKGFNFLATPSKAGEVNTPFGGSALLSTRGRKKSLASPTKLIRVKEDEDLFQPTLNIINQPQTEYQSVASQVNDNDNDNDCDNDNRIPDDQIEDELDFKPNLKRPFHMIQNTETTKKRFTSCFKVGSSPLPSFSSPLVNPDRISLKSSTPRFLSSTSSSSPPSPLFSLPSSIHSSISDISPLNISRASDSSTSSTDPMHMLFSLFPDHPDSDEEEEETEYQIKFPTTSKVVPDSPLKPKKSSFIVPNSPEHTIRKNS</sequence>
<dbReference type="PANTHER" id="PTHR13318:SF95">
    <property type="entry name" value="F-BOX PROTEIN YLR352W"/>
    <property type="match status" value="1"/>
</dbReference>
<dbReference type="GO" id="GO:0019005">
    <property type="term" value="C:SCF ubiquitin ligase complex"/>
    <property type="evidence" value="ECO:0007669"/>
    <property type="project" value="TreeGrafter"/>
</dbReference>
<dbReference type="InterPro" id="IPR006553">
    <property type="entry name" value="Leu-rich_rpt_Cys-con_subtyp"/>
</dbReference>
<proteinExistence type="predicted"/>
<reference evidence="2" key="1">
    <citation type="journal article" date="2020" name="J. Eukaryot. Microbiol.">
        <title>De novo Sequencing, Assembly and Annotation of the Transcriptome for the Free-Living Testate Amoeba Arcella intermedia.</title>
        <authorList>
            <person name="Ribeiro G.M."/>
            <person name="Porfirio-Sousa A.L."/>
            <person name="Maurer-Alcala X.X."/>
            <person name="Katz L.A."/>
            <person name="Lahr D.J.G."/>
        </authorList>
    </citation>
    <scope>NUCLEOTIDE SEQUENCE</scope>
</reference>
<organism evidence="2">
    <name type="scientific">Arcella intermedia</name>
    <dbReference type="NCBI Taxonomy" id="1963864"/>
    <lineage>
        <taxon>Eukaryota</taxon>
        <taxon>Amoebozoa</taxon>
        <taxon>Tubulinea</taxon>
        <taxon>Elardia</taxon>
        <taxon>Arcellinida</taxon>
        <taxon>Sphaerothecina</taxon>
        <taxon>Arcellidae</taxon>
        <taxon>Arcella</taxon>
    </lineage>
</organism>
<dbReference type="Pfam" id="PF13516">
    <property type="entry name" value="LRR_6"/>
    <property type="match status" value="2"/>
</dbReference>
<feature type="compositionally biased region" description="Low complexity" evidence="1">
    <location>
        <begin position="580"/>
        <end position="592"/>
    </location>
</feature>
<dbReference type="InterPro" id="IPR032675">
    <property type="entry name" value="LRR_dom_sf"/>
</dbReference>
<dbReference type="AlphaFoldDB" id="A0A6B2KZH2"/>
<dbReference type="GO" id="GO:0031146">
    <property type="term" value="P:SCF-dependent proteasomal ubiquitin-dependent protein catabolic process"/>
    <property type="evidence" value="ECO:0007669"/>
    <property type="project" value="TreeGrafter"/>
</dbReference>
<feature type="region of interest" description="Disordered" evidence="1">
    <location>
        <begin position="317"/>
        <end position="352"/>
    </location>
</feature>
<dbReference type="SMART" id="SM00367">
    <property type="entry name" value="LRR_CC"/>
    <property type="match status" value="2"/>
</dbReference>
<evidence type="ECO:0000256" key="1">
    <source>
        <dbReference type="SAM" id="MobiDB-lite"/>
    </source>
</evidence>
<dbReference type="SUPFAM" id="SSF52047">
    <property type="entry name" value="RNI-like"/>
    <property type="match status" value="1"/>
</dbReference>
<dbReference type="PANTHER" id="PTHR13318">
    <property type="entry name" value="PARTNER OF PAIRED, ISOFORM B-RELATED"/>
    <property type="match status" value="1"/>
</dbReference>
<dbReference type="Gene3D" id="3.80.10.10">
    <property type="entry name" value="Ribonuclease Inhibitor"/>
    <property type="match status" value="1"/>
</dbReference>
<evidence type="ECO:0000313" key="2">
    <source>
        <dbReference type="EMBL" id="NDV30116.1"/>
    </source>
</evidence>
<name>A0A6B2KZH2_9EUKA</name>
<feature type="region of interest" description="Disordered" evidence="1">
    <location>
        <begin position="580"/>
        <end position="653"/>
    </location>
</feature>
<feature type="compositionally biased region" description="Acidic residues" evidence="1">
    <location>
        <begin position="606"/>
        <end position="615"/>
    </location>
</feature>
<dbReference type="InterPro" id="IPR001611">
    <property type="entry name" value="Leu-rich_rpt"/>
</dbReference>
<protein>
    <submittedName>
        <fullName evidence="2">Uncharacterized protein</fullName>
    </submittedName>
</protein>